<feature type="non-terminal residue" evidence="2">
    <location>
        <position position="1"/>
    </location>
</feature>
<feature type="region of interest" description="Disordered" evidence="1">
    <location>
        <begin position="1"/>
        <end position="30"/>
    </location>
</feature>
<protein>
    <submittedName>
        <fullName evidence="2">Uncharacterized protein</fullName>
    </submittedName>
</protein>
<evidence type="ECO:0000313" key="2">
    <source>
        <dbReference type="EMBL" id="MED6152457.1"/>
    </source>
</evidence>
<reference evidence="2 3" key="1">
    <citation type="journal article" date="2023" name="Plants (Basel)">
        <title>Bridging the Gap: Combining Genomics and Transcriptomics Approaches to Understand Stylosanthes scabra, an Orphan Legume from the Brazilian Caatinga.</title>
        <authorList>
            <person name="Ferreira-Neto J.R.C."/>
            <person name="da Silva M.D."/>
            <person name="Binneck E."/>
            <person name="de Melo N.F."/>
            <person name="da Silva R.H."/>
            <person name="de Melo A.L.T.M."/>
            <person name="Pandolfi V."/>
            <person name="Bustamante F.O."/>
            <person name="Brasileiro-Vidal A.C."/>
            <person name="Benko-Iseppon A.M."/>
        </authorList>
    </citation>
    <scope>NUCLEOTIDE SEQUENCE [LARGE SCALE GENOMIC DNA]</scope>
    <source>
        <tissue evidence="2">Leaves</tissue>
    </source>
</reference>
<proteinExistence type="predicted"/>
<evidence type="ECO:0000256" key="1">
    <source>
        <dbReference type="SAM" id="MobiDB-lite"/>
    </source>
</evidence>
<evidence type="ECO:0000313" key="3">
    <source>
        <dbReference type="Proteomes" id="UP001341840"/>
    </source>
</evidence>
<keyword evidence="3" id="KW-1185">Reference proteome</keyword>
<organism evidence="2 3">
    <name type="scientific">Stylosanthes scabra</name>
    <dbReference type="NCBI Taxonomy" id="79078"/>
    <lineage>
        <taxon>Eukaryota</taxon>
        <taxon>Viridiplantae</taxon>
        <taxon>Streptophyta</taxon>
        <taxon>Embryophyta</taxon>
        <taxon>Tracheophyta</taxon>
        <taxon>Spermatophyta</taxon>
        <taxon>Magnoliopsida</taxon>
        <taxon>eudicotyledons</taxon>
        <taxon>Gunneridae</taxon>
        <taxon>Pentapetalae</taxon>
        <taxon>rosids</taxon>
        <taxon>fabids</taxon>
        <taxon>Fabales</taxon>
        <taxon>Fabaceae</taxon>
        <taxon>Papilionoideae</taxon>
        <taxon>50 kb inversion clade</taxon>
        <taxon>dalbergioids sensu lato</taxon>
        <taxon>Dalbergieae</taxon>
        <taxon>Pterocarpus clade</taxon>
        <taxon>Stylosanthes</taxon>
    </lineage>
</organism>
<dbReference type="Proteomes" id="UP001341840">
    <property type="component" value="Unassembled WGS sequence"/>
</dbReference>
<dbReference type="EMBL" id="JASCZI010092518">
    <property type="protein sequence ID" value="MED6152457.1"/>
    <property type="molecule type" value="Genomic_DNA"/>
</dbReference>
<gene>
    <name evidence="2" type="ORF">PIB30_092321</name>
</gene>
<name>A0ABU6TVF7_9FABA</name>
<sequence>LASGEAELQPDDGDAVGRGGDDAESDDARKLLERMQNPWRWRCGGDEKVRDREIVRL</sequence>
<comment type="caution">
    <text evidence="2">The sequence shown here is derived from an EMBL/GenBank/DDBJ whole genome shotgun (WGS) entry which is preliminary data.</text>
</comment>
<accession>A0ABU6TVF7</accession>